<dbReference type="AlphaFoldDB" id="A0A7J2U050"/>
<accession>A0A7J2U050</accession>
<dbReference type="EMBL" id="DSEU01000005">
    <property type="protein sequence ID" value="HEM66228.1"/>
    <property type="molecule type" value="Genomic_DNA"/>
</dbReference>
<reference evidence="1" key="1">
    <citation type="journal article" date="2020" name="mSystems">
        <title>Genome- and Community-Level Interaction Insights into Carbon Utilization and Element Cycling Functions of Hydrothermarchaeota in Hydrothermal Sediment.</title>
        <authorList>
            <person name="Zhou Z."/>
            <person name="Liu Y."/>
            <person name="Xu W."/>
            <person name="Pan J."/>
            <person name="Luo Z.H."/>
            <person name="Li M."/>
        </authorList>
    </citation>
    <scope>NUCLEOTIDE SEQUENCE [LARGE SCALE GENOMIC DNA]</scope>
    <source>
        <strain evidence="1">SpSt-125</strain>
    </source>
</reference>
<protein>
    <submittedName>
        <fullName evidence="1">Uncharacterized protein</fullName>
    </submittedName>
</protein>
<name>A0A7J2U050_9CREN</name>
<evidence type="ECO:0000313" key="1">
    <source>
        <dbReference type="EMBL" id="HEM66228.1"/>
    </source>
</evidence>
<organism evidence="1">
    <name type="scientific">Ignisphaera aggregans</name>
    <dbReference type="NCBI Taxonomy" id="334771"/>
    <lineage>
        <taxon>Archaea</taxon>
        <taxon>Thermoproteota</taxon>
        <taxon>Thermoprotei</taxon>
        <taxon>Desulfurococcales</taxon>
        <taxon>Desulfurococcaceae</taxon>
        <taxon>Ignisphaera</taxon>
    </lineage>
</organism>
<proteinExistence type="predicted"/>
<gene>
    <name evidence="1" type="ORF">ENO26_01440</name>
</gene>
<sequence length="199" mass="23357">MSMNSMVSILNPYLRGYRAKAVVYLTMLVKRFCHECDIEGTGSQIIKLLGIEPNRLKEVTDALKALIKALSSTDLDIDTAIEELESHYYYEFVEALYFFIKDGANKYILKVVFTKLFHRKMRADEKTRKGSFVVKCLTESLDTCIAKDLELNMSYNELRQLGIVLPYYYYTYFLYITQYYVVVPAPYADENYFPRHFRI</sequence>
<comment type="caution">
    <text evidence="1">The sequence shown here is derived from an EMBL/GenBank/DDBJ whole genome shotgun (WGS) entry which is preliminary data.</text>
</comment>